<feature type="signal peptide" evidence="1">
    <location>
        <begin position="1"/>
        <end position="15"/>
    </location>
</feature>
<protein>
    <submittedName>
        <fullName evidence="2">Uncharacterized protein</fullName>
    </submittedName>
</protein>
<evidence type="ECO:0000256" key="1">
    <source>
        <dbReference type="SAM" id="SignalP"/>
    </source>
</evidence>
<name>A0A1Y1LX03_PHOPY</name>
<dbReference type="GO" id="GO:0005549">
    <property type="term" value="F:odorant binding"/>
    <property type="evidence" value="ECO:0007669"/>
    <property type="project" value="InterPro"/>
</dbReference>
<reference evidence="2" key="1">
    <citation type="journal article" date="2016" name="Sci. Rep.">
        <title>Molecular characterization of firefly nuptial gifts: a multi-omics approach sheds light on postcopulatory sexual selection.</title>
        <authorList>
            <person name="Al-Wathiqui N."/>
            <person name="Fallon T.R."/>
            <person name="South A."/>
            <person name="Weng J.K."/>
            <person name="Lewis S.M."/>
        </authorList>
    </citation>
    <scope>NUCLEOTIDE SEQUENCE</scope>
</reference>
<dbReference type="CDD" id="cd23992">
    <property type="entry name" value="PBP_GOBP"/>
    <property type="match status" value="1"/>
</dbReference>
<accession>A0A1Y1LX03</accession>
<keyword evidence="1" id="KW-0732">Signal</keyword>
<proteinExistence type="predicted"/>
<dbReference type="Gene3D" id="1.10.238.20">
    <property type="entry name" value="Pheromone/general odorant binding protein domain"/>
    <property type="match status" value="1"/>
</dbReference>
<dbReference type="InterPro" id="IPR006170">
    <property type="entry name" value="PBP/GOBP"/>
</dbReference>
<sequence length="134" mass="14883">MKIFILLSLCTCALSLKLNKDTIEQWTAMCRPYEEKCIKQSGVQKELADSKYTNLDYPDDPAFKCYMDCLVRALGFIDSNNKCARDTIMKTAKGVHSDLLDACIEKAEKSSQPCEAGYILAHCGISGTAKLQNS</sequence>
<dbReference type="SUPFAM" id="SSF47565">
    <property type="entry name" value="Insect pheromone/odorant-binding proteins"/>
    <property type="match status" value="1"/>
</dbReference>
<organism evidence="2">
    <name type="scientific">Photinus pyralis</name>
    <name type="common">Common eastern firefly</name>
    <name type="synonym">Lampyris pyralis</name>
    <dbReference type="NCBI Taxonomy" id="7054"/>
    <lineage>
        <taxon>Eukaryota</taxon>
        <taxon>Metazoa</taxon>
        <taxon>Ecdysozoa</taxon>
        <taxon>Arthropoda</taxon>
        <taxon>Hexapoda</taxon>
        <taxon>Insecta</taxon>
        <taxon>Pterygota</taxon>
        <taxon>Neoptera</taxon>
        <taxon>Endopterygota</taxon>
        <taxon>Coleoptera</taxon>
        <taxon>Polyphaga</taxon>
        <taxon>Elateriformia</taxon>
        <taxon>Elateroidea</taxon>
        <taxon>Lampyridae</taxon>
        <taxon>Lampyrinae</taxon>
        <taxon>Photinus</taxon>
    </lineage>
</organism>
<feature type="chain" id="PRO_5013005387" evidence="1">
    <location>
        <begin position="16"/>
        <end position="134"/>
    </location>
</feature>
<dbReference type="EMBL" id="GEZM01048282">
    <property type="protein sequence ID" value="JAV76605.1"/>
    <property type="molecule type" value="Transcribed_RNA"/>
</dbReference>
<dbReference type="SMART" id="SM00708">
    <property type="entry name" value="PhBP"/>
    <property type="match status" value="1"/>
</dbReference>
<dbReference type="AlphaFoldDB" id="A0A1Y1LX03"/>
<evidence type="ECO:0000313" key="2">
    <source>
        <dbReference type="EMBL" id="JAV76605.1"/>
    </source>
</evidence>
<dbReference type="Pfam" id="PF01395">
    <property type="entry name" value="PBP_GOBP"/>
    <property type="match status" value="1"/>
</dbReference>
<dbReference type="InterPro" id="IPR036728">
    <property type="entry name" value="PBP_GOBP_sf"/>
</dbReference>